<evidence type="ECO:0000313" key="2">
    <source>
        <dbReference type="EMBL" id="MBT1690101.1"/>
    </source>
</evidence>
<dbReference type="InterPro" id="IPR029063">
    <property type="entry name" value="SAM-dependent_MTases_sf"/>
</dbReference>
<name>A0AAP2DFD6_9BACT</name>
<reference evidence="2 3" key="1">
    <citation type="submission" date="2021-05" db="EMBL/GenBank/DDBJ databases">
        <title>A Polyphasic approach of four new species of the genus Ohtaekwangia: Ohtaekwangia histidinii sp. nov., Ohtaekwangia cretensis sp. nov., Ohtaekwangia indiensis sp. nov., Ohtaekwangia reichenbachii sp. nov. from diverse environment.</title>
        <authorList>
            <person name="Octaviana S."/>
        </authorList>
    </citation>
    <scope>NUCLEOTIDE SEQUENCE [LARGE SCALE GENOMIC DNA]</scope>
    <source>
        <strain evidence="2 3">PWU37</strain>
    </source>
</reference>
<organism evidence="2 3">
    <name type="scientific">Dawidia soli</name>
    <dbReference type="NCBI Taxonomy" id="2782352"/>
    <lineage>
        <taxon>Bacteria</taxon>
        <taxon>Pseudomonadati</taxon>
        <taxon>Bacteroidota</taxon>
        <taxon>Cytophagia</taxon>
        <taxon>Cytophagales</taxon>
        <taxon>Chryseotaleaceae</taxon>
        <taxon>Dawidia</taxon>
    </lineage>
</organism>
<keyword evidence="3" id="KW-1185">Reference proteome</keyword>
<evidence type="ECO:0000259" key="1">
    <source>
        <dbReference type="Pfam" id="PF08241"/>
    </source>
</evidence>
<dbReference type="EMBL" id="JAHESC010000055">
    <property type="protein sequence ID" value="MBT1690101.1"/>
    <property type="molecule type" value="Genomic_DNA"/>
</dbReference>
<evidence type="ECO:0000313" key="3">
    <source>
        <dbReference type="Proteomes" id="UP001319180"/>
    </source>
</evidence>
<feature type="domain" description="Methyltransferase type 11" evidence="1">
    <location>
        <begin position="49"/>
        <end position="144"/>
    </location>
</feature>
<dbReference type="GO" id="GO:0032259">
    <property type="term" value="P:methylation"/>
    <property type="evidence" value="ECO:0007669"/>
    <property type="project" value="UniProtKB-KW"/>
</dbReference>
<dbReference type="SUPFAM" id="SSF53335">
    <property type="entry name" value="S-adenosyl-L-methionine-dependent methyltransferases"/>
    <property type="match status" value="1"/>
</dbReference>
<accession>A0AAP2DFD6</accession>
<protein>
    <submittedName>
        <fullName evidence="2">Methyltransferase domain-containing protein</fullName>
    </submittedName>
</protein>
<keyword evidence="2" id="KW-0808">Transferase</keyword>
<dbReference type="InterPro" id="IPR050508">
    <property type="entry name" value="Methyltransf_Superfamily"/>
</dbReference>
<dbReference type="CDD" id="cd02440">
    <property type="entry name" value="AdoMet_MTases"/>
    <property type="match status" value="1"/>
</dbReference>
<dbReference type="GO" id="GO:0008757">
    <property type="term" value="F:S-adenosylmethionine-dependent methyltransferase activity"/>
    <property type="evidence" value="ECO:0007669"/>
    <property type="project" value="InterPro"/>
</dbReference>
<dbReference type="RefSeq" id="WP_254093320.1">
    <property type="nucleotide sequence ID" value="NZ_JAHESC010000055.1"/>
</dbReference>
<keyword evidence="2" id="KW-0489">Methyltransferase</keyword>
<dbReference type="AlphaFoldDB" id="A0AAP2DFD6"/>
<dbReference type="InterPro" id="IPR013216">
    <property type="entry name" value="Methyltransf_11"/>
</dbReference>
<dbReference type="PANTHER" id="PTHR42912">
    <property type="entry name" value="METHYLTRANSFERASE"/>
    <property type="match status" value="1"/>
</dbReference>
<gene>
    <name evidence="2" type="ORF">KK078_26285</name>
</gene>
<proteinExistence type="predicted"/>
<comment type="caution">
    <text evidence="2">The sequence shown here is derived from an EMBL/GenBank/DDBJ whole genome shotgun (WGS) entry which is preliminary data.</text>
</comment>
<dbReference type="Gene3D" id="3.40.50.150">
    <property type="entry name" value="Vaccinia Virus protein VP39"/>
    <property type="match status" value="1"/>
</dbReference>
<sequence length="221" mass="25231">MASKSQKEAFLQYEADNYFNRNKSVAYVPEDDVVIKLLKEYNYTPKSTLEIGCNTGYRLEAIRNLTGASVVGIEPSQEAIDAGKQQYPLVPFVKGTADNLSAFPADSFDLIVIGFVLYVVDRELLLRTVAETDRVLKDGGVLMIIDFFAERPRRNAYQHIREMEAYAYKQNYDEIFTATQLYQLLDKRSLSHVSKDLDLTGDYYNKYAITALRKDLQAAYK</sequence>
<dbReference type="Pfam" id="PF08241">
    <property type="entry name" value="Methyltransf_11"/>
    <property type="match status" value="1"/>
</dbReference>
<dbReference type="Proteomes" id="UP001319180">
    <property type="component" value="Unassembled WGS sequence"/>
</dbReference>